<evidence type="ECO:0000313" key="3">
    <source>
        <dbReference type="Proteomes" id="UP000430843"/>
    </source>
</evidence>
<gene>
    <name evidence="2" type="ORF">F9K91_22565</name>
</gene>
<organism evidence="2 3">
    <name type="scientific">Brucella tritici</name>
    <dbReference type="NCBI Taxonomy" id="94626"/>
    <lineage>
        <taxon>Bacteria</taxon>
        <taxon>Pseudomonadati</taxon>
        <taxon>Pseudomonadota</taxon>
        <taxon>Alphaproteobacteria</taxon>
        <taxon>Hyphomicrobiales</taxon>
        <taxon>Brucellaceae</taxon>
        <taxon>Brucella/Ochrobactrum group</taxon>
        <taxon>Brucella</taxon>
    </lineage>
</organism>
<dbReference type="EMBL" id="WBWA01000032">
    <property type="protein sequence ID" value="KAB2662432.1"/>
    <property type="molecule type" value="Genomic_DNA"/>
</dbReference>
<comment type="caution">
    <text evidence="2">The sequence shown here is derived from an EMBL/GenBank/DDBJ whole genome shotgun (WGS) entry which is preliminary data.</text>
</comment>
<keyword evidence="1" id="KW-0175">Coiled coil</keyword>
<dbReference type="RefSeq" id="WP_151591244.1">
    <property type="nucleotide sequence ID" value="NZ_WBWA01000032.1"/>
</dbReference>
<feature type="coiled-coil region" evidence="1">
    <location>
        <begin position="117"/>
        <end position="144"/>
    </location>
</feature>
<name>A0A833CGP4_9HYPH</name>
<keyword evidence="3" id="KW-1185">Reference proteome</keyword>
<proteinExistence type="predicted"/>
<dbReference type="AlphaFoldDB" id="A0A833CGP4"/>
<dbReference type="Proteomes" id="UP000430843">
    <property type="component" value="Unassembled WGS sequence"/>
</dbReference>
<evidence type="ECO:0000256" key="1">
    <source>
        <dbReference type="SAM" id="Coils"/>
    </source>
</evidence>
<sequence>MKLTKKVKEQKSDAEIALMQALNRIKSGNPRDDRNVALANRGCLRVTIATVAREAGRSRTLIGSAGCRYPKVREAVLAAMNKGFLDERPPSAAELVRLLREDKITLERHVGVLATRLHDASLHVWELEKRCERLEHELAQACMKLGKRNSLSEVKL</sequence>
<accession>A0A833CGP4</accession>
<evidence type="ECO:0000313" key="2">
    <source>
        <dbReference type="EMBL" id="KAB2662432.1"/>
    </source>
</evidence>
<protein>
    <submittedName>
        <fullName evidence="2">Uncharacterized protein</fullName>
    </submittedName>
</protein>
<reference evidence="2 3" key="1">
    <citation type="submission" date="2019-09" db="EMBL/GenBank/DDBJ databases">
        <title>Taxonomic organization of the family Brucellaceae based on a phylogenomic approach.</title>
        <authorList>
            <person name="Leclercq S."/>
            <person name="Cloeckaert A."/>
            <person name="Zygmunt M.S."/>
        </authorList>
    </citation>
    <scope>NUCLEOTIDE SEQUENCE [LARGE SCALE GENOMIC DNA]</scope>
    <source>
        <strain evidence="2 3">LMG 18957</strain>
    </source>
</reference>